<proteinExistence type="inferred from homology"/>
<dbReference type="Proteomes" id="UP000248924">
    <property type="component" value="Unassembled WGS sequence"/>
</dbReference>
<dbReference type="GO" id="GO:0040029">
    <property type="term" value="P:epigenetic regulation of gene expression"/>
    <property type="evidence" value="ECO:0007669"/>
    <property type="project" value="TreeGrafter"/>
</dbReference>
<dbReference type="InterPro" id="IPR023801">
    <property type="entry name" value="His_deacetylse_dom"/>
</dbReference>
<feature type="domain" description="Histone deacetylase" evidence="2">
    <location>
        <begin position="36"/>
        <end position="326"/>
    </location>
</feature>
<dbReference type="PANTHER" id="PTHR10625:SF31">
    <property type="entry name" value="HISTONE DEACETYLASE DOMAIN-CONTAINING PROTEIN"/>
    <property type="match status" value="1"/>
</dbReference>
<accession>A0A2W2DIE0</accession>
<dbReference type="GO" id="GO:0004407">
    <property type="term" value="F:histone deacetylase activity"/>
    <property type="evidence" value="ECO:0007669"/>
    <property type="project" value="TreeGrafter"/>
</dbReference>
<dbReference type="AlphaFoldDB" id="A0A2W2DIE0"/>
<dbReference type="Pfam" id="PF00850">
    <property type="entry name" value="Hist_deacetyl"/>
    <property type="match status" value="1"/>
</dbReference>
<name>A0A2W2DIE0_9ACTN</name>
<dbReference type="CDD" id="cd09996">
    <property type="entry name" value="HDAC_classII_1"/>
    <property type="match status" value="1"/>
</dbReference>
<evidence type="ECO:0000259" key="2">
    <source>
        <dbReference type="Pfam" id="PF00850"/>
    </source>
</evidence>
<organism evidence="3 4">
    <name type="scientific">Micromonospora craterilacus</name>
    <dbReference type="NCBI Taxonomy" id="1655439"/>
    <lineage>
        <taxon>Bacteria</taxon>
        <taxon>Bacillati</taxon>
        <taxon>Actinomycetota</taxon>
        <taxon>Actinomycetes</taxon>
        <taxon>Micromonosporales</taxon>
        <taxon>Micromonosporaceae</taxon>
        <taxon>Micromonospora</taxon>
    </lineage>
</organism>
<dbReference type="InterPro" id="IPR000286">
    <property type="entry name" value="HDACs"/>
</dbReference>
<dbReference type="OrthoDB" id="9808367at2"/>
<dbReference type="GO" id="GO:0005737">
    <property type="term" value="C:cytoplasm"/>
    <property type="evidence" value="ECO:0007669"/>
    <property type="project" value="TreeGrafter"/>
</dbReference>
<evidence type="ECO:0000313" key="3">
    <source>
        <dbReference type="EMBL" id="PZG10251.1"/>
    </source>
</evidence>
<dbReference type="PANTHER" id="PTHR10625">
    <property type="entry name" value="HISTONE DEACETYLASE HDAC1-RELATED"/>
    <property type="match status" value="1"/>
</dbReference>
<dbReference type="SUPFAM" id="SSF52768">
    <property type="entry name" value="Arginase/deacetylase"/>
    <property type="match status" value="1"/>
</dbReference>
<dbReference type="PRINTS" id="PR01270">
    <property type="entry name" value="HDASUPER"/>
</dbReference>
<protein>
    <submittedName>
        <fullName evidence="3">Class II histone deacetylase</fullName>
    </submittedName>
</protein>
<dbReference type="InterPro" id="IPR037138">
    <property type="entry name" value="His_deacetylse_dom_sf"/>
</dbReference>
<reference evidence="3 4" key="1">
    <citation type="submission" date="2018-01" db="EMBL/GenBank/DDBJ databases">
        <title>Draft genome sequence of Jishengella sp. NA12.</title>
        <authorList>
            <person name="Sahin N."/>
            <person name="Ay H."/>
            <person name="Saygin H."/>
        </authorList>
    </citation>
    <scope>NUCLEOTIDE SEQUENCE [LARGE SCALE GENOMIC DNA]</scope>
    <source>
        <strain evidence="3 4">NA12</strain>
    </source>
</reference>
<sequence length="371" mass="39648">MPTGYVHHPLFFWHDTGTSAGLLPADPLAGIQPGAHVEAAEAKRRAHELIHACGLLRDLVVIEPREATMTELLRVHTGDYVQHVKNQSDRGGGDAGDGFSPVGRGSYAIARLAAGGLVELVTAVAEGEVTNGYALLRPPGHHATADTGMGFCVFNSIAVAARHAQTELGLTRIAIVDIDAHHGNGTQSIFYTDPTVLTVSLHQADCFPPDSGWTRENGAGDGSGYALNVPLPAGTGHAGYLHTMHQVVLPALDRFRPDLILVAAGFDASVWDPMARQVLTADSYRAMTRLLVDAADRLCHGRLVAAHEGGYNPWYTPFCIRAFIEELRGGAATPDPYEAAVARYAAAPLLPHQREVIDEAAQLIERIHPAN</sequence>
<dbReference type="EMBL" id="POTY01000253">
    <property type="protein sequence ID" value="PZG10251.1"/>
    <property type="molecule type" value="Genomic_DNA"/>
</dbReference>
<dbReference type="RefSeq" id="WP_111218330.1">
    <property type="nucleotide sequence ID" value="NZ_POTY01000253.1"/>
</dbReference>
<keyword evidence="4" id="KW-1185">Reference proteome</keyword>
<evidence type="ECO:0000313" key="4">
    <source>
        <dbReference type="Proteomes" id="UP000248924"/>
    </source>
</evidence>
<comment type="caution">
    <text evidence="3">The sequence shown here is derived from an EMBL/GenBank/DDBJ whole genome shotgun (WGS) entry which is preliminary data.</text>
</comment>
<comment type="similarity">
    <text evidence="1">Belongs to the histone deacetylase family.</text>
</comment>
<dbReference type="InterPro" id="IPR023696">
    <property type="entry name" value="Ureohydrolase_dom_sf"/>
</dbReference>
<evidence type="ECO:0000256" key="1">
    <source>
        <dbReference type="ARBA" id="ARBA00005947"/>
    </source>
</evidence>
<dbReference type="Gene3D" id="3.40.800.20">
    <property type="entry name" value="Histone deacetylase domain"/>
    <property type="match status" value="1"/>
</dbReference>
<gene>
    <name evidence="3" type="ORF">C1I95_28245</name>
</gene>